<keyword evidence="4" id="KW-1185">Reference proteome</keyword>
<sequence>MILKNYVIRGTNPATGNSNKKTIRAFTDEDARDSAFEVGLVDPIEILESSHDLPSERQIDYATDLGINFPPDIPRAALSDMITRAVEKDRGADISLIRYAESLEIECSEYISEKHLATTIVDCTPAEEIIAFFLYSLYCSLKEITIVSPENFQDYKLFETFSKEVSIDLKFIASFKKAISYSDDDRFRVLFNSTFQQQFFDSRAHAFETMKRFLNDKFNLKRPQKNPSKPSQAKSYGAKRKTNVSTGGCLSQVVLLIVIIAILICFAK</sequence>
<dbReference type="EMBL" id="JSVC01000006">
    <property type="protein sequence ID" value="KIC95463.1"/>
    <property type="molecule type" value="Genomic_DNA"/>
</dbReference>
<dbReference type="STRING" id="1349421.OI18_06155"/>
<name>A0A0C1LJ94_9BACT</name>
<protein>
    <submittedName>
        <fullName evidence="3">Uncharacterized protein</fullName>
    </submittedName>
</protein>
<dbReference type="Proteomes" id="UP000031408">
    <property type="component" value="Unassembled WGS sequence"/>
</dbReference>
<feature type="region of interest" description="Disordered" evidence="1">
    <location>
        <begin position="220"/>
        <end position="244"/>
    </location>
</feature>
<accession>A0A0C1LJ94</accession>
<gene>
    <name evidence="3" type="ORF">OI18_06155</name>
</gene>
<evidence type="ECO:0000313" key="3">
    <source>
        <dbReference type="EMBL" id="KIC95463.1"/>
    </source>
</evidence>
<dbReference type="RefSeq" id="WP_039138070.1">
    <property type="nucleotide sequence ID" value="NZ_JSVC01000006.1"/>
</dbReference>
<comment type="caution">
    <text evidence="3">The sequence shown here is derived from an EMBL/GenBank/DDBJ whole genome shotgun (WGS) entry which is preliminary data.</text>
</comment>
<evidence type="ECO:0000313" key="4">
    <source>
        <dbReference type="Proteomes" id="UP000031408"/>
    </source>
</evidence>
<feature type="compositionally biased region" description="Polar residues" evidence="1">
    <location>
        <begin position="225"/>
        <end position="234"/>
    </location>
</feature>
<organism evidence="3 4">
    <name type="scientific">Flavihumibacter solisilvae</name>
    <dbReference type="NCBI Taxonomy" id="1349421"/>
    <lineage>
        <taxon>Bacteria</taxon>
        <taxon>Pseudomonadati</taxon>
        <taxon>Bacteroidota</taxon>
        <taxon>Chitinophagia</taxon>
        <taxon>Chitinophagales</taxon>
        <taxon>Chitinophagaceae</taxon>
        <taxon>Flavihumibacter</taxon>
    </lineage>
</organism>
<proteinExistence type="predicted"/>
<keyword evidence="2" id="KW-1133">Transmembrane helix</keyword>
<evidence type="ECO:0000256" key="1">
    <source>
        <dbReference type="SAM" id="MobiDB-lite"/>
    </source>
</evidence>
<dbReference type="OrthoDB" id="1956825at2"/>
<reference evidence="3 4" key="1">
    <citation type="submission" date="2014-11" db="EMBL/GenBank/DDBJ databases">
        <title>Genome sequence of Flavihumibacter solisilvae 3-3.</title>
        <authorList>
            <person name="Zhou G."/>
            <person name="Li M."/>
            <person name="Wang G."/>
        </authorList>
    </citation>
    <scope>NUCLEOTIDE SEQUENCE [LARGE SCALE GENOMIC DNA]</scope>
    <source>
        <strain evidence="3 4">3-3</strain>
    </source>
</reference>
<keyword evidence="2" id="KW-0812">Transmembrane</keyword>
<dbReference type="AlphaFoldDB" id="A0A0C1LJ94"/>
<evidence type="ECO:0000256" key="2">
    <source>
        <dbReference type="SAM" id="Phobius"/>
    </source>
</evidence>
<keyword evidence="2" id="KW-0472">Membrane</keyword>
<feature type="transmembrane region" description="Helical" evidence="2">
    <location>
        <begin position="250"/>
        <end position="267"/>
    </location>
</feature>